<dbReference type="EMBL" id="JNVN01000455">
    <property type="protein sequence ID" value="KHJ35252.1"/>
    <property type="molecule type" value="Genomic_DNA"/>
</dbReference>
<feature type="region of interest" description="Disordered" evidence="2">
    <location>
        <begin position="104"/>
        <end position="148"/>
    </location>
</feature>
<dbReference type="AlphaFoldDB" id="A0A0B1P989"/>
<keyword evidence="1" id="KW-0863">Zinc-finger</keyword>
<sequence>MQTDTCKGSARLSSAETPELRGILAEFQKYRILSDIADEVTLISLMRNGISKEMRTQVSLQQDVRRKYSYNDFVEVCKDRQLRLDLDRPSFQSIPFTMQCRNPQVDLSTRPPRRADFATIPSSKFTPIGPISSAQGPATGSNLVPPGEDPMILDKASLSYLGPDEKLTSAERKRRYELNLCMRCGKFGHKAIHCRPNNSRLLAITLGKDVDDNPNVTGKK</sequence>
<feature type="compositionally biased region" description="Polar residues" evidence="2">
    <location>
        <begin position="132"/>
        <end position="142"/>
    </location>
</feature>
<comment type="caution">
    <text evidence="4">The sequence shown here is derived from an EMBL/GenBank/DDBJ whole genome shotgun (WGS) entry which is preliminary data.</text>
</comment>
<dbReference type="GO" id="GO:0008270">
    <property type="term" value="F:zinc ion binding"/>
    <property type="evidence" value="ECO:0007669"/>
    <property type="project" value="UniProtKB-KW"/>
</dbReference>
<keyword evidence="1" id="KW-0862">Zinc</keyword>
<keyword evidence="5" id="KW-1185">Reference proteome</keyword>
<reference evidence="4 5" key="1">
    <citation type="journal article" date="2014" name="BMC Genomics">
        <title>Adaptive genomic structural variation in the grape powdery mildew pathogen, Erysiphe necator.</title>
        <authorList>
            <person name="Jones L."/>
            <person name="Riaz S."/>
            <person name="Morales-Cruz A."/>
            <person name="Amrine K.C."/>
            <person name="McGuire B."/>
            <person name="Gubler W.D."/>
            <person name="Walker M.A."/>
            <person name="Cantu D."/>
        </authorList>
    </citation>
    <scope>NUCLEOTIDE SEQUENCE [LARGE SCALE GENOMIC DNA]</scope>
    <source>
        <strain evidence="5">c</strain>
    </source>
</reference>
<evidence type="ECO:0000313" key="4">
    <source>
        <dbReference type="EMBL" id="KHJ35252.1"/>
    </source>
</evidence>
<evidence type="ECO:0000313" key="5">
    <source>
        <dbReference type="Proteomes" id="UP000030854"/>
    </source>
</evidence>
<evidence type="ECO:0000256" key="1">
    <source>
        <dbReference type="PROSITE-ProRule" id="PRU00047"/>
    </source>
</evidence>
<organism evidence="4 5">
    <name type="scientific">Uncinula necator</name>
    <name type="common">Grape powdery mildew</name>
    <dbReference type="NCBI Taxonomy" id="52586"/>
    <lineage>
        <taxon>Eukaryota</taxon>
        <taxon>Fungi</taxon>
        <taxon>Dikarya</taxon>
        <taxon>Ascomycota</taxon>
        <taxon>Pezizomycotina</taxon>
        <taxon>Leotiomycetes</taxon>
        <taxon>Erysiphales</taxon>
        <taxon>Erysiphaceae</taxon>
        <taxon>Erysiphe</taxon>
    </lineage>
</organism>
<evidence type="ECO:0000259" key="3">
    <source>
        <dbReference type="PROSITE" id="PS50158"/>
    </source>
</evidence>
<gene>
    <name evidence="4" type="ORF">EV44_g3247</name>
</gene>
<dbReference type="InterPro" id="IPR001878">
    <property type="entry name" value="Znf_CCHC"/>
</dbReference>
<keyword evidence="1" id="KW-0479">Metal-binding</keyword>
<feature type="domain" description="CCHC-type" evidence="3">
    <location>
        <begin position="181"/>
        <end position="195"/>
    </location>
</feature>
<protein>
    <recommendedName>
        <fullName evidence="3">CCHC-type domain-containing protein</fullName>
    </recommendedName>
</protein>
<dbReference type="SUPFAM" id="SSF57756">
    <property type="entry name" value="Retrovirus zinc finger-like domains"/>
    <property type="match status" value="1"/>
</dbReference>
<proteinExistence type="predicted"/>
<evidence type="ECO:0000256" key="2">
    <source>
        <dbReference type="SAM" id="MobiDB-lite"/>
    </source>
</evidence>
<dbReference type="PROSITE" id="PS50158">
    <property type="entry name" value="ZF_CCHC"/>
    <property type="match status" value="1"/>
</dbReference>
<dbReference type="Proteomes" id="UP000030854">
    <property type="component" value="Unassembled WGS sequence"/>
</dbReference>
<accession>A0A0B1P989</accession>
<dbReference type="InterPro" id="IPR036875">
    <property type="entry name" value="Znf_CCHC_sf"/>
</dbReference>
<name>A0A0B1P989_UNCNE</name>
<dbReference type="GO" id="GO:0003676">
    <property type="term" value="F:nucleic acid binding"/>
    <property type="evidence" value="ECO:0007669"/>
    <property type="project" value="InterPro"/>
</dbReference>
<dbReference type="HOGENOM" id="CLU_1256869_0_0_1"/>